<proteinExistence type="predicted"/>
<comment type="caution">
    <text evidence="1">The sequence shown here is derived from an EMBL/GenBank/DDBJ whole genome shotgun (WGS) entry which is preliminary data.</text>
</comment>
<name>A0ABQ1RU10_9BURK</name>
<sequence>MTDVLAKTDMKGVTSDHFAYDQYGDLRDAIITVYKCENAQWKPQTVLGSK</sequence>
<protein>
    <submittedName>
        <fullName evidence="1">Uncharacterized protein</fullName>
    </submittedName>
</protein>
<accession>A0ABQ1RU10</accession>
<organism evidence="1 2">
    <name type="scientific">Caballeronia grimmiae</name>
    <dbReference type="NCBI Taxonomy" id="1071679"/>
    <lineage>
        <taxon>Bacteria</taxon>
        <taxon>Pseudomonadati</taxon>
        <taxon>Pseudomonadota</taxon>
        <taxon>Betaproteobacteria</taxon>
        <taxon>Burkholderiales</taxon>
        <taxon>Burkholderiaceae</taxon>
        <taxon>Caballeronia</taxon>
    </lineage>
</organism>
<evidence type="ECO:0000313" key="2">
    <source>
        <dbReference type="Proteomes" id="UP000597138"/>
    </source>
</evidence>
<reference evidence="2" key="1">
    <citation type="journal article" date="2019" name="Int. J. Syst. Evol. Microbiol.">
        <title>The Global Catalogue of Microorganisms (GCM) 10K type strain sequencing project: providing services to taxonomists for standard genome sequencing and annotation.</title>
        <authorList>
            <consortium name="The Broad Institute Genomics Platform"/>
            <consortium name="The Broad Institute Genome Sequencing Center for Infectious Disease"/>
            <person name="Wu L."/>
            <person name="Ma J."/>
        </authorList>
    </citation>
    <scope>NUCLEOTIDE SEQUENCE [LARGE SCALE GENOMIC DNA]</scope>
    <source>
        <strain evidence="2">CGMCC 1.11013</strain>
    </source>
</reference>
<dbReference type="Proteomes" id="UP000597138">
    <property type="component" value="Unassembled WGS sequence"/>
</dbReference>
<evidence type="ECO:0000313" key="1">
    <source>
        <dbReference type="EMBL" id="GGD78968.1"/>
    </source>
</evidence>
<dbReference type="EMBL" id="BMEG01000006">
    <property type="protein sequence ID" value="GGD78968.1"/>
    <property type="molecule type" value="Genomic_DNA"/>
</dbReference>
<gene>
    <name evidence="1" type="ORF">GCM10010985_36800</name>
</gene>
<keyword evidence="2" id="KW-1185">Reference proteome</keyword>